<dbReference type="WBParaSite" id="nRc.2.0.1.t16632-RA">
    <property type="protein sequence ID" value="nRc.2.0.1.t16632-RA"/>
    <property type="gene ID" value="nRc.2.0.1.g16632"/>
</dbReference>
<protein>
    <submittedName>
        <fullName evidence="2">Uncharacterized protein</fullName>
    </submittedName>
</protein>
<proteinExistence type="predicted"/>
<evidence type="ECO:0000313" key="1">
    <source>
        <dbReference type="Proteomes" id="UP000887565"/>
    </source>
</evidence>
<name>A0A915IRI5_ROMCU</name>
<keyword evidence="1" id="KW-1185">Reference proteome</keyword>
<organism evidence="1 2">
    <name type="scientific">Romanomermis culicivorax</name>
    <name type="common">Nematode worm</name>
    <dbReference type="NCBI Taxonomy" id="13658"/>
    <lineage>
        <taxon>Eukaryota</taxon>
        <taxon>Metazoa</taxon>
        <taxon>Ecdysozoa</taxon>
        <taxon>Nematoda</taxon>
        <taxon>Enoplea</taxon>
        <taxon>Dorylaimia</taxon>
        <taxon>Mermithida</taxon>
        <taxon>Mermithoidea</taxon>
        <taxon>Mermithidae</taxon>
        <taxon>Romanomermis</taxon>
    </lineage>
</organism>
<accession>A0A915IRI5</accession>
<dbReference type="Proteomes" id="UP000887565">
    <property type="component" value="Unplaced"/>
</dbReference>
<reference evidence="2" key="1">
    <citation type="submission" date="2022-11" db="UniProtKB">
        <authorList>
            <consortium name="WormBaseParasite"/>
        </authorList>
    </citation>
    <scope>IDENTIFICATION</scope>
</reference>
<evidence type="ECO:0000313" key="2">
    <source>
        <dbReference type="WBParaSite" id="nRc.2.0.1.t16632-RA"/>
    </source>
</evidence>
<sequence length="65" mass="7272">MLIRNSGYIKSLQTKVRAKDDSDSSHNRSPIEKSIQTGAWVAKVVVKTIVPSFGMIGCSRTWQTY</sequence>
<dbReference type="AlphaFoldDB" id="A0A915IRI5"/>